<dbReference type="Proteomes" id="UP001365128">
    <property type="component" value="Unassembled WGS sequence"/>
</dbReference>
<comment type="caution">
    <text evidence="2">The sequence shown here is derived from an EMBL/GenBank/DDBJ whole genome shotgun (WGS) entry which is preliminary data.</text>
</comment>
<reference evidence="2 3" key="1">
    <citation type="submission" date="2024-04" db="EMBL/GenBank/DDBJ databases">
        <title>Phyllosticta paracitricarpa is synonymous to the EU quarantine fungus P. citricarpa based on phylogenomic analyses.</title>
        <authorList>
            <consortium name="Lawrence Berkeley National Laboratory"/>
            <person name="Van Ingen-Buijs V.A."/>
            <person name="Van Westerhoven A.C."/>
            <person name="Haridas S."/>
            <person name="Skiadas P."/>
            <person name="Martin F."/>
            <person name="Groenewald J.Z."/>
            <person name="Crous P.W."/>
            <person name="Seidl M.F."/>
        </authorList>
    </citation>
    <scope>NUCLEOTIDE SEQUENCE [LARGE SCALE GENOMIC DNA]</scope>
    <source>
        <strain evidence="2 3">CBS 122670</strain>
    </source>
</reference>
<dbReference type="EMBL" id="JBBPDW010000039">
    <property type="protein sequence ID" value="KAK7535608.1"/>
    <property type="molecule type" value="Genomic_DNA"/>
</dbReference>
<gene>
    <name evidence="2" type="ORF">IWX46DRAFT_584078</name>
</gene>
<organism evidence="2 3">
    <name type="scientific">Phyllosticta citricarpa</name>
    <dbReference type="NCBI Taxonomy" id="55181"/>
    <lineage>
        <taxon>Eukaryota</taxon>
        <taxon>Fungi</taxon>
        <taxon>Dikarya</taxon>
        <taxon>Ascomycota</taxon>
        <taxon>Pezizomycotina</taxon>
        <taxon>Dothideomycetes</taxon>
        <taxon>Dothideomycetes incertae sedis</taxon>
        <taxon>Botryosphaeriales</taxon>
        <taxon>Phyllostictaceae</taxon>
        <taxon>Phyllosticta</taxon>
    </lineage>
</organism>
<evidence type="ECO:0000313" key="3">
    <source>
        <dbReference type="Proteomes" id="UP001365128"/>
    </source>
</evidence>
<name>A0ABR1LLU1_9PEZI</name>
<feature type="compositionally biased region" description="Acidic residues" evidence="1">
    <location>
        <begin position="277"/>
        <end position="302"/>
    </location>
</feature>
<feature type="region of interest" description="Disordered" evidence="1">
    <location>
        <begin position="277"/>
        <end position="328"/>
    </location>
</feature>
<sequence length="328" mass="36235">MMRIEERSEKSEVGCSGRFLIGRACWLESPPKGKEVSWCLLPIFLQLPNSPTLHLSTLSPPPPSSLSQHRLLSTVIHHLSLPGPHQRQNYLSQAVDSQSSSAGRKLECCLFQTSRASIVLHAKAQAAQQLYDTAPAAAQYGPTFRIFAPTGYSTGLTREQSAREVLVHARRATLHQTVSMANEKCSTFATSAEQERRALTGLVGPDGSDAPDETPEQIMEAMAQHRRQWLTLEDPSVLSDSELVIHHNLAVIRSQMDEIFILLKQLVKYMREIQDADADGDSDDLDEEDDTDEDEDNADDDQNDIKPAQEAGHQGHDFSRGSLANGKA</sequence>
<evidence type="ECO:0000313" key="2">
    <source>
        <dbReference type="EMBL" id="KAK7535608.1"/>
    </source>
</evidence>
<accession>A0ABR1LLU1</accession>
<evidence type="ECO:0000256" key="1">
    <source>
        <dbReference type="SAM" id="MobiDB-lite"/>
    </source>
</evidence>
<protein>
    <submittedName>
        <fullName evidence="2">Uncharacterized protein</fullName>
    </submittedName>
</protein>
<keyword evidence="3" id="KW-1185">Reference proteome</keyword>
<proteinExistence type="predicted"/>